<feature type="chain" id="PRO_5001750621" evidence="3">
    <location>
        <begin position="22"/>
        <end position="649"/>
    </location>
</feature>
<evidence type="ECO:0000313" key="4">
    <source>
        <dbReference type="EMBL" id="KFB71778.1"/>
    </source>
</evidence>
<keyword evidence="2" id="KW-1133">Transmembrane helix</keyword>
<keyword evidence="3" id="KW-0732">Signal</keyword>
<feature type="signal peptide" evidence="3">
    <location>
        <begin position="1"/>
        <end position="21"/>
    </location>
</feature>
<protein>
    <submittedName>
        <fullName evidence="4">Uncharacterized protein</fullName>
    </submittedName>
</protein>
<dbReference type="AlphaFoldDB" id="A0A080LTL2"/>
<gene>
    <name evidence="4" type="ORF">AW09_003079</name>
</gene>
<dbReference type="PANTHER" id="PTHR11319">
    <property type="entry name" value="G PROTEIN-COUPLED RECEPTOR-RELATED"/>
    <property type="match status" value="1"/>
</dbReference>
<accession>A0A080LTL2</accession>
<dbReference type="InterPro" id="IPR011050">
    <property type="entry name" value="Pectin_lyase_fold/virulence"/>
</dbReference>
<evidence type="ECO:0000256" key="1">
    <source>
        <dbReference type="SAM" id="MobiDB-lite"/>
    </source>
</evidence>
<keyword evidence="2" id="KW-0472">Membrane</keyword>
<evidence type="ECO:0000313" key="5">
    <source>
        <dbReference type="Proteomes" id="UP000020077"/>
    </source>
</evidence>
<reference evidence="4 5" key="1">
    <citation type="submission" date="2014-02" db="EMBL/GenBank/DDBJ databases">
        <title>Expanding our view of genomic diversity in Candidatus Accumulibacter clades.</title>
        <authorList>
            <person name="Skennerton C.T."/>
            <person name="Barr J.J."/>
            <person name="Slater F.R."/>
            <person name="Bond P.L."/>
            <person name="Tyson G.W."/>
        </authorList>
    </citation>
    <scope>NUCLEOTIDE SEQUENCE [LARGE SCALE GENOMIC DNA]</scope>
    <source>
        <strain evidence="5">BA-91</strain>
    </source>
</reference>
<organism evidence="4 5">
    <name type="scientific">Candidatus Accumulibacter phosphatis</name>
    <dbReference type="NCBI Taxonomy" id="327160"/>
    <lineage>
        <taxon>Bacteria</taxon>
        <taxon>Pseudomonadati</taxon>
        <taxon>Pseudomonadota</taxon>
        <taxon>Betaproteobacteria</taxon>
        <taxon>Candidatus Accumulibacter</taxon>
    </lineage>
</organism>
<evidence type="ECO:0000256" key="2">
    <source>
        <dbReference type="SAM" id="Phobius"/>
    </source>
</evidence>
<feature type="transmembrane region" description="Helical" evidence="2">
    <location>
        <begin position="597"/>
        <end position="619"/>
    </location>
</feature>
<dbReference type="EMBL" id="JDVG02000494">
    <property type="protein sequence ID" value="KFB71778.1"/>
    <property type="molecule type" value="Genomic_DNA"/>
</dbReference>
<dbReference type="Proteomes" id="UP000020077">
    <property type="component" value="Unassembled WGS sequence"/>
</dbReference>
<proteinExistence type="predicted"/>
<feature type="region of interest" description="Disordered" evidence="1">
    <location>
        <begin position="623"/>
        <end position="649"/>
    </location>
</feature>
<sequence length="649" mass="66467">MCCREILTVVLLFAVALGARAETVVTACGSDTAGGGVNLVTALAAGGDIRIACAGGPNEIRLGAERALPSATTIDGGGVTLSGPGSGVMFVPAGPAPLTLRNMTLKNPPSNPADPNVFTGIVYDSHDVFAVELSNVTVTDTRLPFAVRKLVARASTFTGNGDANNSDFGVVMAGELDLEQVTFRDNLSRPFHALWRSDPVASGRKISARVRQSTFERNKRPAFWAAGDLVVDQSTFTDNGDALPFVAGGRGRLYADRIYLELARSAAGALEVALASATISRSTFKGNRGMLGGALLASRSALTLQSSDFDANRAVSGGAVAYLAPAGSNPLNPRLRLLFGHVKLRDNQATKDGGALLLLGDVSGDAVQMSRNKAGESGGAIAVASASASPTEAVPANVANELPAPGTQPTRVELMRVFVLDNSAAQHAVDAGTGILRFGNALFARNASTAGGAALFAQNVELANSTLIGNQSEGLHIAPGGTQGASIANAILAGNKGNCANAVASLKATGANLQHPDGGCGATIPVADPSLDARFAPTMFSAARDAGAMAVCAAHDLVDGRDLYGNPRSGPKCALGAVEADLVNDVIRKVGADKFPWLLFWLLVFLLLCLLIGVFVGCYRRRKKKESGPGGRSARSLATGSGATASPPA</sequence>
<evidence type="ECO:0000256" key="3">
    <source>
        <dbReference type="SAM" id="SignalP"/>
    </source>
</evidence>
<keyword evidence="2" id="KW-0812">Transmembrane</keyword>
<name>A0A080LTL2_9PROT</name>
<feature type="compositionally biased region" description="Polar residues" evidence="1">
    <location>
        <begin position="636"/>
        <end position="649"/>
    </location>
</feature>
<dbReference type="PANTHER" id="PTHR11319:SF35">
    <property type="entry name" value="OUTER MEMBRANE PROTEIN PMPC-RELATED"/>
    <property type="match status" value="1"/>
</dbReference>
<dbReference type="SUPFAM" id="SSF51126">
    <property type="entry name" value="Pectin lyase-like"/>
    <property type="match status" value="1"/>
</dbReference>
<comment type="caution">
    <text evidence="4">The sequence shown here is derived from an EMBL/GenBank/DDBJ whole genome shotgun (WGS) entry which is preliminary data.</text>
</comment>